<organism evidence="1 2">
    <name type="scientific">Striga asiatica</name>
    <name type="common">Asiatic witchweed</name>
    <name type="synonym">Buchnera asiatica</name>
    <dbReference type="NCBI Taxonomy" id="4170"/>
    <lineage>
        <taxon>Eukaryota</taxon>
        <taxon>Viridiplantae</taxon>
        <taxon>Streptophyta</taxon>
        <taxon>Embryophyta</taxon>
        <taxon>Tracheophyta</taxon>
        <taxon>Spermatophyta</taxon>
        <taxon>Magnoliopsida</taxon>
        <taxon>eudicotyledons</taxon>
        <taxon>Gunneridae</taxon>
        <taxon>Pentapetalae</taxon>
        <taxon>asterids</taxon>
        <taxon>lamiids</taxon>
        <taxon>Lamiales</taxon>
        <taxon>Orobanchaceae</taxon>
        <taxon>Buchnereae</taxon>
        <taxon>Striga</taxon>
    </lineage>
</organism>
<gene>
    <name evidence="1" type="ORF">STAS_09819</name>
</gene>
<dbReference type="GO" id="GO:0004386">
    <property type="term" value="F:helicase activity"/>
    <property type="evidence" value="ECO:0007669"/>
    <property type="project" value="UniProtKB-KW"/>
</dbReference>
<keyword evidence="1" id="KW-0067">ATP-binding</keyword>
<dbReference type="EMBL" id="BKCP01004772">
    <property type="protein sequence ID" value="GER33671.1"/>
    <property type="molecule type" value="Genomic_DNA"/>
</dbReference>
<name>A0A5A7PM33_STRAF</name>
<sequence length="156" mass="17237">MRILSIGMGDECDDLRRFSKWLASTGDGILGGSNDECVDIDIHYDIILKSQGDLIVTIESTYPIFNSSGDDLSYLKDNAILAPTIDVVESVNKYVTSVNSYKRRSIDTPCKSVDVIDSVGRRELVVVVELGWLLAVPSNEHDASNTLNVNEHNIYV</sequence>
<keyword evidence="1" id="KW-0347">Helicase</keyword>
<evidence type="ECO:0000313" key="2">
    <source>
        <dbReference type="Proteomes" id="UP000325081"/>
    </source>
</evidence>
<keyword evidence="1" id="KW-0378">Hydrolase</keyword>
<dbReference type="AlphaFoldDB" id="A0A5A7PM33"/>
<dbReference type="OrthoDB" id="911536at2759"/>
<reference evidence="2" key="1">
    <citation type="journal article" date="2019" name="Curr. Biol.">
        <title>Genome Sequence of Striga asiatica Provides Insight into the Evolution of Plant Parasitism.</title>
        <authorList>
            <person name="Yoshida S."/>
            <person name="Kim S."/>
            <person name="Wafula E.K."/>
            <person name="Tanskanen J."/>
            <person name="Kim Y.M."/>
            <person name="Honaas L."/>
            <person name="Yang Z."/>
            <person name="Spallek T."/>
            <person name="Conn C.E."/>
            <person name="Ichihashi Y."/>
            <person name="Cheong K."/>
            <person name="Cui S."/>
            <person name="Der J.P."/>
            <person name="Gundlach H."/>
            <person name="Jiao Y."/>
            <person name="Hori C."/>
            <person name="Ishida J.K."/>
            <person name="Kasahara H."/>
            <person name="Kiba T."/>
            <person name="Kim M.S."/>
            <person name="Koo N."/>
            <person name="Laohavisit A."/>
            <person name="Lee Y.H."/>
            <person name="Lumba S."/>
            <person name="McCourt P."/>
            <person name="Mortimer J.C."/>
            <person name="Mutuku J.M."/>
            <person name="Nomura T."/>
            <person name="Sasaki-Sekimoto Y."/>
            <person name="Seto Y."/>
            <person name="Wang Y."/>
            <person name="Wakatake T."/>
            <person name="Sakakibara H."/>
            <person name="Demura T."/>
            <person name="Yamaguchi S."/>
            <person name="Yoneyama K."/>
            <person name="Manabe R.I."/>
            <person name="Nelson D.C."/>
            <person name="Schulman A.H."/>
            <person name="Timko M.P."/>
            <person name="dePamphilis C.W."/>
            <person name="Choi D."/>
            <person name="Shirasu K."/>
        </authorList>
    </citation>
    <scope>NUCLEOTIDE SEQUENCE [LARGE SCALE GENOMIC DNA]</scope>
    <source>
        <strain evidence="2">cv. UVA1</strain>
    </source>
</reference>
<protein>
    <submittedName>
        <fullName evidence="1">Helicase-like protein</fullName>
    </submittedName>
</protein>
<comment type="caution">
    <text evidence="1">The sequence shown here is derived from an EMBL/GenBank/DDBJ whole genome shotgun (WGS) entry which is preliminary data.</text>
</comment>
<dbReference type="Proteomes" id="UP000325081">
    <property type="component" value="Unassembled WGS sequence"/>
</dbReference>
<keyword evidence="1" id="KW-0547">Nucleotide-binding</keyword>
<accession>A0A5A7PM33</accession>
<evidence type="ECO:0000313" key="1">
    <source>
        <dbReference type="EMBL" id="GER33671.1"/>
    </source>
</evidence>
<keyword evidence="2" id="KW-1185">Reference proteome</keyword>
<proteinExistence type="predicted"/>